<protein>
    <recommendedName>
        <fullName evidence="3">DUF305 domain-containing protein</fullName>
    </recommendedName>
</protein>
<keyword evidence="5" id="KW-1185">Reference proteome</keyword>
<dbReference type="Gene3D" id="1.20.1260.10">
    <property type="match status" value="1"/>
</dbReference>
<keyword evidence="2" id="KW-0732">Signal</keyword>
<dbReference type="InterPro" id="IPR005183">
    <property type="entry name" value="DUF305_CopM-like"/>
</dbReference>
<evidence type="ECO:0000259" key="3">
    <source>
        <dbReference type="Pfam" id="PF03713"/>
    </source>
</evidence>
<feature type="region of interest" description="Disordered" evidence="1">
    <location>
        <begin position="28"/>
        <end position="47"/>
    </location>
</feature>
<feature type="domain" description="DUF305" evidence="3">
    <location>
        <begin position="55"/>
        <end position="196"/>
    </location>
</feature>
<dbReference type="PANTHER" id="PTHR36933">
    <property type="entry name" value="SLL0788 PROTEIN"/>
    <property type="match status" value="1"/>
</dbReference>
<dbReference type="PANTHER" id="PTHR36933:SF1">
    <property type="entry name" value="SLL0788 PROTEIN"/>
    <property type="match status" value="1"/>
</dbReference>
<dbReference type="AlphaFoldDB" id="A0A9W6GBS7"/>
<dbReference type="Proteomes" id="UP001144313">
    <property type="component" value="Unassembled WGS sequence"/>
</dbReference>
<reference evidence="4" key="1">
    <citation type="submission" date="2022-12" db="EMBL/GenBank/DDBJ databases">
        <title>Reference genome sequencing for broad-spectrum identification of bacterial and archaeal isolates by mass spectrometry.</title>
        <authorList>
            <person name="Sekiguchi Y."/>
            <person name="Tourlousse D.M."/>
        </authorList>
    </citation>
    <scope>NUCLEOTIDE SEQUENCE</scope>
    <source>
        <strain evidence="4">LLR39Z86</strain>
    </source>
</reference>
<feature type="chain" id="PRO_5040921867" description="DUF305 domain-containing protein" evidence="2">
    <location>
        <begin position="25"/>
        <end position="200"/>
    </location>
</feature>
<evidence type="ECO:0000256" key="2">
    <source>
        <dbReference type="SAM" id="SignalP"/>
    </source>
</evidence>
<dbReference type="EMBL" id="BSDT01000001">
    <property type="protein sequence ID" value="GLI45154.1"/>
    <property type="molecule type" value="Genomic_DNA"/>
</dbReference>
<proteinExistence type="predicted"/>
<dbReference type="InterPro" id="IPR012347">
    <property type="entry name" value="Ferritin-like"/>
</dbReference>
<evidence type="ECO:0000313" key="4">
    <source>
        <dbReference type="EMBL" id="GLI45154.1"/>
    </source>
</evidence>
<sequence>MSTTFTVRRALSAGIAAFAALSIAACSDSGDEGGHDMDSMDSESESTEADFNDADVTFLQMMIPHHEQAVDMAELAQAQGADPEVIDLAGQIAAAQQPEIDEMTGLLEAWGEPTEMEGHEGMDMGGMATEEQMSELQAAQGVDFDKLFVELMIAHHEGAVTMAEEHHAEGQNADASVIADAVIETQTAEIATLQEIQARL</sequence>
<evidence type="ECO:0000256" key="1">
    <source>
        <dbReference type="SAM" id="MobiDB-lite"/>
    </source>
</evidence>
<organism evidence="4 5">
    <name type="scientific">Glycomyces algeriensis</name>
    <dbReference type="NCBI Taxonomy" id="256037"/>
    <lineage>
        <taxon>Bacteria</taxon>
        <taxon>Bacillati</taxon>
        <taxon>Actinomycetota</taxon>
        <taxon>Actinomycetes</taxon>
        <taxon>Glycomycetales</taxon>
        <taxon>Glycomycetaceae</taxon>
        <taxon>Glycomyces</taxon>
    </lineage>
</organism>
<dbReference type="Pfam" id="PF03713">
    <property type="entry name" value="DUF305"/>
    <property type="match status" value="1"/>
</dbReference>
<accession>A0A9W6GBS7</accession>
<dbReference type="RefSeq" id="WP_270118424.1">
    <property type="nucleotide sequence ID" value="NZ_BAAAOL010000001.1"/>
</dbReference>
<comment type="caution">
    <text evidence="4">The sequence shown here is derived from an EMBL/GenBank/DDBJ whole genome shotgun (WGS) entry which is preliminary data.</text>
</comment>
<evidence type="ECO:0000313" key="5">
    <source>
        <dbReference type="Proteomes" id="UP001144313"/>
    </source>
</evidence>
<name>A0A9W6GBS7_9ACTN</name>
<gene>
    <name evidence="4" type="ORF">GALLR39Z86_50040</name>
</gene>
<feature type="signal peptide" evidence="2">
    <location>
        <begin position="1"/>
        <end position="24"/>
    </location>
</feature>